<feature type="chain" id="PRO_5002413161" description="Transporter" evidence="1">
    <location>
        <begin position="23"/>
        <end position="263"/>
    </location>
</feature>
<dbReference type="KEGG" id="psuw:WQ53_03055"/>
<keyword evidence="1" id="KW-0732">Signal</keyword>
<reference evidence="2 3" key="1">
    <citation type="journal article" date="2015" name="Genome Announc.">
        <title>Complete Genome Sequence of Pseudoxanthomonas suwonensis Strain J1, a Cellulose-Degrading Bacterium Isolated from Leaf- and Wood-Enriched Soil.</title>
        <authorList>
            <person name="Hou L."/>
            <person name="Jiang J."/>
            <person name="Xu Z."/>
            <person name="Zhou Y."/>
            <person name="Leung F.C."/>
        </authorList>
    </citation>
    <scope>NUCLEOTIDE SEQUENCE [LARGE SCALE GENOMIC DNA]</scope>
    <source>
        <strain evidence="2 3">J1</strain>
    </source>
</reference>
<keyword evidence="3" id="KW-1185">Reference proteome</keyword>
<dbReference type="AlphaFoldDB" id="A0A0E3UMB2"/>
<evidence type="ECO:0008006" key="4">
    <source>
        <dbReference type="Google" id="ProtNLM"/>
    </source>
</evidence>
<organism evidence="2 3">
    <name type="scientific">Pseudoxanthomonas suwonensis</name>
    <dbReference type="NCBI Taxonomy" id="314722"/>
    <lineage>
        <taxon>Bacteria</taxon>
        <taxon>Pseudomonadati</taxon>
        <taxon>Pseudomonadota</taxon>
        <taxon>Gammaproteobacteria</taxon>
        <taxon>Lysobacterales</taxon>
        <taxon>Lysobacteraceae</taxon>
        <taxon>Pseudoxanthomonas</taxon>
    </lineage>
</organism>
<dbReference type="PATRIC" id="fig|314722.6.peg.640"/>
<evidence type="ECO:0000313" key="3">
    <source>
        <dbReference type="Proteomes" id="UP000033067"/>
    </source>
</evidence>
<sequence length="263" mass="28587">MRGWWPAAGILLLFAFNSPAAAQDADELAKQLSNPVASLISVPMQLNYDDWESGGSRTFLNVQPVVPISIGEDWNLISRTIVPLVYQEDLFPGAGSQFGTGDVTQSLFFSPKKPTAGGWIWGVGPALMLPTASDDLLGTGKWGAGPTAVVLRQTEGGWTYGALVNHIWSFSGDSDRDDVNSTFMQPFLSRGLGQGRTVTVNFESSYNWEGEQWTVPVNVGYSKVSKIGGQLVSYYGGARYYLDAPDGGPDWGLRFVFTLLYPK</sequence>
<dbReference type="Proteomes" id="UP000033067">
    <property type="component" value="Chromosome"/>
</dbReference>
<accession>A0A0E3UMB2</accession>
<evidence type="ECO:0000256" key="1">
    <source>
        <dbReference type="SAM" id="SignalP"/>
    </source>
</evidence>
<name>A0A0E3UMB2_9GAMM</name>
<dbReference type="EMBL" id="CP011144">
    <property type="protein sequence ID" value="AKC85890.1"/>
    <property type="molecule type" value="Genomic_DNA"/>
</dbReference>
<evidence type="ECO:0000313" key="2">
    <source>
        <dbReference type="EMBL" id="AKC85890.1"/>
    </source>
</evidence>
<protein>
    <recommendedName>
        <fullName evidence="4">Transporter</fullName>
    </recommendedName>
</protein>
<proteinExistence type="predicted"/>
<feature type="signal peptide" evidence="1">
    <location>
        <begin position="1"/>
        <end position="22"/>
    </location>
</feature>
<gene>
    <name evidence="2" type="ORF">WQ53_03055</name>
</gene>